<dbReference type="GeneID" id="78125267"/>
<dbReference type="GO" id="GO:0016787">
    <property type="term" value="F:hydrolase activity"/>
    <property type="evidence" value="ECO:0007669"/>
    <property type="project" value="UniProtKB-KW"/>
</dbReference>
<dbReference type="OrthoDB" id="280692at2"/>
<evidence type="ECO:0000313" key="3">
    <source>
        <dbReference type="Proteomes" id="UP000199026"/>
    </source>
</evidence>
<dbReference type="InterPro" id="IPR051021">
    <property type="entry name" value="Mito_Ser/Thr_phosphatase"/>
</dbReference>
<dbReference type="Pfam" id="PF00300">
    <property type="entry name" value="His_Phos_1"/>
    <property type="match status" value="1"/>
</dbReference>
<proteinExistence type="predicted"/>
<dbReference type="CDD" id="cd07067">
    <property type="entry name" value="HP_PGM_like"/>
    <property type="match status" value="1"/>
</dbReference>
<organism evidence="2 3">
    <name type="scientific">Lentibacter algarum</name>
    <dbReference type="NCBI Taxonomy" id="576131"/>
    <lineage>
        <taxon>Bacteria</taxon>
        <taxon>Pseudomonadati</taxon>
        <taxon>Pseudomonadota</taxon>
        <taxon>Alphaproteobacteria</taxon>
        <taxon>Rhodobacterales</taxon>
        <taxon>Roseobacteraceae</taxon>
        <taxon>Lentibacter</taxon>
    </lineage>
</organism>
<dbReference type="InterPro" id="IPR029033">
    <property type="entry name" value="His_PPase_superfam"/>
</dbReference>
<dbReference type="EMBL" id="FNPR01000003">
    <property type="protein sequence ID" value="SDY70445.1"/>
    <property type="molecule type" value="Genomic_DNA"/>
</dbReference>
<evidence type="ECO:0000313" key="2">
    <source>
        <dbReference type="EMBL" id="SDY70445.1"/>
    </source>
</evidence>
<sequence length="221" mass="24097">MPTLILIRHAQASFGAADYDELSALGHEQSRALGQALKALGIVPDAVCLGAQKRHRQTWEGINQALGHIVPPRILPGFNEFDFSGLIEARYAGRARPDNLHTERRAHFKALRETVLEWQQGEISDPPESYAAFAARVRTARTEAMSEGHETVLVVSSGGAIGQTVGDVMGAPADAMIRLQLQIKNCAMARLIVTPRAEHLSTFNETPHITAANEARLLTYS</sequence>
<dbReference type="Proteomes" id="UP000199026">
    <property type="component" value="Unassembled WGS sequence"/>
</dbReference>
<dbReference type="PANTHER" id="PTHR20935:SF0">
    <property type="entry name" value="SERINE_THREONINE-PROTEIN PHOSPHATASE PGAM5, MITOCHONDRIAL"/>
    <property type="match status" value="1"/>
</dbReference>
<dbReference type="STRING" id="576131.SAMN05444486_103317"/>
<dbReference type="RefSeq" id="WP_089892500.1">
    <property type="nucleotide sequence ID" value="NZ_FNPR01000003.1"/>
</dbReference>
<reference evidence="2 3" key="1">
    <citation type="submission" date="2016-10" db="EMBL/GenBank/DDBJ databases">
        <authorList>
            <person name="de Groot N.N."/>
        </authorList>
    </citation>
    <scope>NUCLEOTIDE SEQUENCE [LARGE SCALE GENOMIC DNA]</scope>
    <source>
        <strain evidence="2 3">DSM 24677</strain>
    </source>
</reference>
<dbReference type="Gene3D" id="3.40.50.1240">
    <property type="entry name" value="Phosphoglycerate mutase-like"/>
    <property type="match status" value="1"/>
</dbReference>
<dbReference type="PANTHER" id="PTHR20935">
    <property type="entry name" value="PHOSPHOGLYCERATE MUTASE-RELATED"/>
    <property type="match status" value="1"/>
</dbReference>
<keyword evidence="1" id="KW-0378">Hydrolase</keyword>
<dbReference type="AlphaFoldDB" id="A0A1H3M344"/>
<dbReference type="SMART" id="SM00855">
    <property type="entry name" value="PGAM"/>
    <property type="match status" value="1"/>
</dbReference>
<dbReference type="InterPro" id="IPR013078">
    <property type="entry name" value="His_Pase_superF_clade-1"/>
</dbReference>
<name>A0A1H3M344_9RHOB</name>
<gene>
    <name evidence="2" type="ORF">SAMN05444486_103317</name>
</gene>
<dbReference type="SUPFAM" id="SSF53254">
    <property type="entry name" value="Phosphoglycerate mutase-like"/>
    <property type="match status" value="1"/>
</dbReference>
<protein>
    <submittedName>
        <fullName evidence="2">Broad specificity phosphatase PhoE</fullName>
    </submittedName>
</protein>
<accession>A0A1H3M344</accession>
<evidence type="ECO:0000256" key="1">
    <source>
        <dbReference type="ARBA" id="ARBA00022801"/>
    </source>
</evidence>
<keyword evidence="3" id="KW-1185">Reference proteome</keyword>